<organism evidence="1 2">
    <name type="scientific">Aphis craccivora</name>
    <name type="common">Cowpea aphid</name>
    <dbReference type="NCBI Taxonomy" id="307492"/>
    <lineage>
        <taxon>Eukaryota</taxon>
        <taxon>Metazoa</taxon>
        <taxon>Ecdysozoa</taxon>
        <taxon>Arthropoda</taxon>
        <taxon>Hexapoda</taxon>
        <taxon>Insecta</taxon>
        <taxon>Pterygota</taxon>
        <taxon>Neoptera</taxon>
        <taxon>Paraneoptera</taxon>
        <taxon>Hemiptera</taxon>
        <taxon>Sternorrhyncha</taxon>
        <taxon>Aphidomorpha</taxon>
        <taxon>Aphidoidea</taxon>
        <taxon>Aphididae</taxon>
        <taxon>Aphidini</taxon>
        <taxon>Aphis</taxon>
        <taxon>Aphis</taxon>
    </lineage>
</organism>
<dbReference type="AlphaFoldDB" id="A0A6G0ZFI9"/>
<accession>A0A6G0ZFI9</accession>
<dbReference type="OrthoDB" id="10527775at2759"/>
<dbReference type="EMBL" id="VUJU01000601">
    <property type="protein sequence ID" value="KAF0769422.1"/>
    <property type="molecule type" value="Genomic_DNA"/>
</dbReference>
<keyword evidence="2" id="KW-1185">Reference proteome</keyword>
<name>A0A6G0ZFI9_APHCR</name>
<dbReference type="Proteomes" id="UP000478052">
    <property type="component" value="Unassembled WGS sequence"/>
</dbReference>
<reference evidence="1 2" key="1">
    <citation type="submission" date="2019-08" db="EMBL/GenBank/DDBJ databases">
        <title>Whole genome of Aphis craccivora.</title>
        <authorList>
            <person name="Voronova N.V."/>
            <person name="Shulinski R.S."/>
            <person name="Bandarenka Y.V."/>
            <person name="Zhorov D.G."/>
            <person name="Warner D."/>
        </authorList>
    </citation>
    <scope>NUCLEOTIDE SEQUENCE [LARGE SCALE GENOMIC DNA]</scope>
    <source>
        <strain evidence="1">180601</strain>
        <tissue evidence="1">Whole Body</tissue>
    </source>
</reference>
<sequence>NSKISGIVAKRDKKSFTFAKSLSPSLTKGVVGNILNGLIDNDPFFMWYKLLITNRRSDVFLTGKKRLLGTFIPRPPLNDFIAAPTAVSS</sequence>
<evidence type="ECO:0000313" key="1">
    <source>
        <dbReference type="EMBL" id="KAF0769422.1"/>
    </source>
</evidence>
<protein>
    <submittedName>
        <fullName evidence="1">Uncharacterized protein</fullName>
    </submittedName>
</protein>
<comment type="caution">
    <text evidence="1">The sequence shown here is derived from an EMBL/GenBank/DDBJ whole genome shotgun (WGS) entry which is preliminary data.</text>
</comment>
<gene>
    <name evidence="1" type="ORF">FWK35_00000856</name>
</gene>
<feature type="non-terminal residue" evidence="1">
    <location>
        <position position="1"/>
    </location>
</feature>
<evidence type="ECO:0000313" key="2">
    <source>
        <dbReference type="Proteomes" id="UP000478052"/>
    </source>
</evidence>
<proteinExistence type="predicted"/>